<evidence type="ECO:0000313" key="2">
    <source>
        <dbReference type="Proteomes" id="UP000789595"/>
    </source>
</evidence>
<dbReference type="Proteomes" id="UP000789595">
    <property type="component" value="Unassembled WGS sequence"/>
</dbReference>
<organism evidence="1 2">
    <name type="scientific">Pelagomonas calceolata</name>
    <dbReference type="NCBI Taxonomy" id="35677"/>
    <lineage>
        <taxon>Eukaryota</taxon>
        <taxon>Sar</taxon>
        <taxon>Stramenopiles</taxon>
        <taxon>Ochrophyta</taxon>
        <taxon>Pelagophyceae</taxon>
        <taxon>Pelagomonadales</taxon>
        <taxon>Pelagomonadaceae</taxon>
        <taxon>Pelagomonas</taxon>
    </lineage>
</organism>
<reference evidence="1" key="1">
    <citation type="submission" date="2021-11" db="EMBL/GenBank/DDBJ databases">
        <authorList>
            <consortium name="Genoscope - CEA"/>
            <person name="William W."/>
        </authorList>
    </citation>
    <scope>NUCLEOTIDE SEQUENCE</scope>
</reference>
<dbReference type="EMBL" id="CAKKNE010000002">
    <property type="protein sequence ID" value="CAH0368207.1"/>
    <property type="molecule type" value="Genomic_DNA"/>
</dbReference>
<dbReference type="AlphaFoldDB" id="A0A8J2SJQ8"/>
<evidence type="ECO:0000313" key="1">
    <source>
        <dbReference type="EMBL" id="CAH0368207.1"/>
    </source>
</evidence>
<dbReference type="Gene3D" id="3.40.1570.10">
    <property type="entry name" value="HemS/ChuS/ChuX like domains"/>
    <property type="match status" value="1"/>
</dbReference>
<dbReference type="OrthoDB" id="10527004at2759"/>
<accession>A0A8J2SJQ8</accession>
<keyword evidence="2" id="KW-1185">Reference proteome</keyword>
<proteinExistence type="predicted"/>
<comment type="caution">
    <text evidence="1">The sequence shown here is derived from an EMBL/GenBank/DDBJ whole genome shotgun (WGS) entry which is preliminary data.</text>
</comment>
<sequence length="196" mass="20702">MQNFDATATLQPLHFGSSHAAKVSAHTARSMTTTPRLRLWGGLLLLAATSESFQRTPPSRAHTRLHASTTLPELLEALKPYAPVRCIVVLPGAGAILESAVDASRWTMSESTTPTGKTLLTCKIADGGDSPPPFELHLDVDRAKKATLGVSPKTGGPIVRVMDGDGAGLVTLLPTGDSFVDDVVGKLGEEVDLVRR</sequence>
<name>A0A8J2SJQ8_9STRA</name>
<protein>
    <submittedName>
        <fullName evidence="1">Uncharacterized protein</fullName>
    </submittedName>
</protein>
<gene>
    <name evidence="1" type="ORF">PECAL_2P12630</name>
</gene>
<dbReference type="InterPro" id="IPR053733">
    <property type="entry name" value="Heme_Transport_Util_sf"/>
</dbReference>